<keyword evidence="2" id="KW-1185">Reference proteome</keyword>
<protein>
    <submittedName>
        <fullName evidence="1">Uncharacterized protein</fullName>
    </submittedName>
</protein>
<evidence type="ECO:0000313" key="1">
    <source>
        <dbReference type="EMBL" id="MQM15003.1"/>
    </source>
</evidence>
<evidence type="ECO:0000313" key="2">
    <source>
        <dbReference type="Proteomes" id="UP000652761"/>
    </source>
</evidence>
<dbReference type="EMBL" id="NMUH01006319">
    <property type="protein sequence ID" value="MQM15003.1"/>
    <property type="molecule type" value="Genomic_DNA"/>
</dbReference>
<accession>A0A843WUC4</accession>
<comment type="caution">
    <text evidence="1">The sequence shown here is derived from an EMBL/GenBank/DDBJ whole genome shotgun (WGS) entry which is preliminary data.</text>
</comment>
<sequence length="181" mass="19683">MTGLVATEVPVATVIPVVTTFGVAFLSRLCPGRARSGRCLGGRCDKVRIATPRPVAFWGAEAKSLGRRPFPLFWLFSSFPLLSKVERPLLSLLRRLELVEERRRLVRSGSSTVGARRRWRARREGPLGKLSPCSPPRCGVLSVVVVIPGCSIPAVRLPADVTTAQRVATSEKASPRSDVTL</sequence>
<reference evidence="1" key="1">
    <citation type="submission" date="2017-07" db="EMBL/GenBank/DDBJ databases">
        <title>Taro Niue Genome Assembly and Annotation.</title>
        <authorList>
            <person name="Atibalentja N."/>
            <person name="Keating K."/>
            <person name="Fields C.J."/>
        </authorList>
    </citation>
    <scope>NUCLEOTIDE SEQUENCE</scope>
    <source>
        <strain evidence="1">Niue_2</strain>
        <tissue evidence="1">Leaf</tissue>
    </source>
</reference>
<name>A0A843WUC4_COLES</name>
<dbReference type="Proteomes" id="UP000652761">
    <property type="component" value="Unassembled WGS sequence"/>
</dbReference>
<proteinExistence type="predicted"/>
<dbReference type="AlphaFoldDB" id="A0A843WUC4"/>
<gene>
    <name evidence="1" type="ORF">Taro_047938</name>
</gene>
<organism evidence="1 2">
    <name type="scientific">Colocasia esculenta</name>
    <name type="common">Wild taro</name>
    <name type="synonym">Arum esculentum</name>
    <dbReference type="NCBI Taxonomy" id="4460"/>
    <lineage>
        <taxon>Eukaryota</taxon>
        <taxon>Viridiplantae</taxon>
        <taxon>Streptophyta</taxon>
        <taxon>Embryophyta</taxon>
        <taxon>Tracheophyta</taxon>
        <taxon>Spermatophyta</taxon>
        <taxon>Magnoliopsida</taxon>
        <taxon>Liliopsida</taxon>
        <taxon>Araceae</taxon>
        <taxon>Aroideae</taxon>
        <taxon>Colocasieae</taxon>
        <taxon>Colocasia</taxon>
    </lineage>
</organism>